<dbReference type="InterPro" id="IPR036452">
    <property type="entry name" value="Ribo_hydro-like"/>
</dbReference>
<dbReference type="InterPro" id="IPR001910">
    <property type="entry name" value="Inosine/uridine_hydrolase_dom"/>
</dbReference>
<dbReference type="Gene3D" id="3.90.245.10">
    <property type="entry name" value="Ribonucleoside hydrolase-like"/>
    <property type="match status" value="1"/>
</dbReference>
<keyword evidence="1" id="KW-0808">Transferase</keyword>
<dbReference type="Proteomes" id="UP000261011">
    <property type="component" value="Unassembled WGS sequence"/>
</dbReference>
<dbReference type="GO" id="GO:0006152">
    <property type="term" value="P:purine nucleoside catabolic process"/>
    <property type="evidence" value="ECO:0007669"/>
    <property type="project" value="TreeGrafter"/>
</dbReference>
<dbReference type="Pfam" id="PF01156">
    <property type="entry name" value="IU_nuc_hydro"/>
    <property type="match status" value="1"/>
</dbReference>
<dbReference type="InterPro" id="IPR023186">
    <property type="entry name" value="IUNH"/>
</dbReference>
<evidence type="ECO:0000313" key="6">
    <source>
        <dbReference type="EMBL" id="RGB74928.1"/>
    </source>
</evidence>
<dbReference type="OrthoDB" id="9797882at2"/>
<dbReference type="SUPFAM" id="SSF53590">
    <property type="entry name" value="Nucleoside hydrolase"/>
    <property type="match status" value="1"/>
</dbReference>
<dbReference type="RefSeq" id="WP_117522182.1">
    <property type="nucleotide sequence ID" value="NZ_QVEU01000008.1"/>
</dbReference>
<protein>
    <submittedName>
        <fullName evidence="6">Nucleoside hydrolase</fullName>
    </submittedName>
</protein>
<dbReference type="GO" id="GO:0005829">
    <property type="term" value="C:cytosol"/>
    <property type="evidence" value="ECO:0007669"/>
    <property type="project" value="TreeGrafter"/>
</dbReference>
<sequence length="400" mass="44399">MKEPVKILNFGSLNIDKIYNLDHIVNEGETVATISYKESLGGKGLNQTIALKRAGVDVYHAGFVGEVDGEILLDYLRDNKIRSLVKKTSGNSGHAIIQVDKNANNSIIDDAFAISFLHNSKVFDVKMVSSVAGNVGLEHTTRNLRGLVKAMDWDVPVYKGLSKPLIGEQILAEKFHGVNGLLGYEFKDDQLAPLEKESAIEAMIKVLEENEKTLIITVGPLTNIASLLTIREDLKEKISEINIMGGAIGMGNVTATSEFNIFADPEAADIVFSSGVKINMLGLNVTTQTSYDINMHKEFKKSELRINQILADIMNRRIKRAGAEENYTTHMHDTLSVMYATNPEIFESKMLHIDIETNGKYTRGMTIADTRLNSLCEKNINVVTSIDKDKFKKIFMENLL</sequence>
<dbReference type="GO" id="GO:0008477">
    <property type="term" value="F:purine nucleosidase activity"/>
    <property type="evidence" value="ECO:0007669"/>
    <property type="project" value="TreeGrafter"/>
</dbReference>
<dbReference type="PANTHER" id="PTHR12304:SF56">
    <property type="entry name" value="HYDROLASE, PUTATIVE (AFU_ORTHOLOGUE AFUA_1G11790)-RELATED"/>
    <property type="match status" value="1"/>
</dbReference>
<accession>A0A3E2TG09</accession>
<evidence type="ECO:0000256" key="2">
    <source>
        <dbReference type="ARBA" id="ARBA00022777"/>
    </source>
</evidence>
<dbReference type="InterPro" id="IPR029056">
    <property type="entry name" value="Ribokinase-like"/>
</dbReference>
<organism evidence="6 7">
    <name type="scientific">Anaerococcus nagyae</name>
    <dbReference type="NCBI Taxonomy" id="1755241"/>
    <lineage>
        <taxon>Bacteria</taxon>
        <taxon>Bacillati</taxon>
        <taxon>Bacillota</taxon>
        <taxon>Tissierellia</taxon>
        <taxon>Tissierellales</taxon>
        <taxon>Peptoniphilaceae</taxon>
        <taxon>Anaerococcus</taxon>
    </lineage>
</organism>
<dbReference type="EMBL" id="QVEU01000008">
    <property type="protein sequence ID" value="RGB74928.1"/>
    <property type="molecule type" value="Genomic_DNA"/>
</dbReference>
<keyword evidence="7" id="KW-1185">Reference proteome</keyword>
<evidence type="ECO:0000259" key="5">
    <source>
        <dbReference type="Pfam" id="PF01156"/>
    </source>
</evidence>
<name>A0A3E2TG09_9FIRM</name>
<feature type="domain" description="Inosine/uridine-preferring nucleoside hydrolase" evidence="5">
    <location>
        <begin position="108"/>
        <end position="393"/>
    </location>
</feature>
<dbReference type="PRINTS" id="PR00990">
    <property type="entry name" value="RIBOKINASE"/>
</dbReference>
<keyword evidence="2" id="KW-0418">Kinase</keyword>
<dbReference type="InterPro" id="IPR002139">
    <property type="entry name" value="Ribo/fructo_kinase"/>
</dbReference>
<evidence type="ECO:0000256" key="3">
    <source>
        <dbReference type="ARBA" id="ARBA00022801"/>
    </source>
</evidence>
<dbReference type="PANTHER" id="PTHR12304">
    <property type="entry name" value="INOSINE-URIDINE PREFERRING NUCLEOSIDE HYDROLASE"/>
    <property type="match status" value="1"/>
</dbReference>
<keyword evidence="3 6" id="KW-0378">Hydrolase</keyword>
<dbReference type="GO" id="GO:0016301">
    <property type="term" value="F:kinase activity"/>
    <property type="evidence" value="ECO:0007669"/>
    <property type="project" value="UniProtKB-KW"/>
</dbReference>
<evidence type="ECO:0000256" key="1">
    <source>
        <dbReference type="ARBA" id="ARBA00022679"/>
    </source>
</evidence>
<proteinExistence type="predicted"/>
<dbReference type="AlphaFoldDB" id="A0A3E2TG09"/>
<gene>
    <name evidence="6" type="ORF">DXA39_07940</name>
</gene>
<comment type="caution">
    <text evidence="6">The sequence shown here is derived from an EMBL/GenBank/DDBJ whole genome shotgun (WGS) entry which is preliminary data.</text>
</comment>
<dbReference type="SUPFAM" id="SSF53613">
    <property type="entry name" value="Ribokinase-like"/>
    <property type="match status" value="1"/>
</dbReference>
<evidence type="ECO:0000313" key="7">
    <source>
        <dbReference type="Proteomes" id="UP000261011"/>
    </source>
</evidence>
<reference evidence="6 7" key="1">
    <citation type="submission" date="2018-08" db="EMBL/GenBank/DDBJ databases">
        <title>A genome reference for cultivated species of the human gut microbiota.</title>
        <authorList>
            <person name="Zou Y."/>
            <person name="Xue W."/>
            <person name="Luo G."/>
        </authorList>
    </citation>
    <scope>NUCLEOTIDE SEQUENCE [LARGE SCALE GENOMIC DNA]</scope>
    <source>
        <strain evidence="6 7">OF01-3</strain>
    </source>
</reference>
<evidence type="ECO:0000256" key="4">
    <source>
        <dbReference type="ARBA" id="ARBA00023295"/>
    </source>
</evidence>
<keyword evidence="4" id="KW-0326">Glycosidase</keyword>